<evidence type="ECO:0000313" key="3">
    <source>
        <dbReference type="Proteomes" id="UP000693970"/>
    </source>
</evidence>
<proteinExistence type="predicted"/>
<evidence type="ECO:0000259" key="1">
    <source>
        <dbReference type="Pfam" id="PF20710"/>
    </source>
</evidence>
<name>A0A9K3KYZ7_9STRA</name>
<accession>A0A9K3KYZ7</accession>
<reference evidence="2" key="1">
    <citation type="journal article" date="2021" name="Sci. Rep.">
        <title>Diploid genomic architecture of Nitzschia inconspicua, an elite biomass production diatom.</title>
        <authorList>
            <person name="Oliver A."/>
            <person name="Podell S."/>
            <person name="Pinowska A."/>
            <person name="Traller J.C."/>
            <person name="Smith S.R."/>
            <person name="McClure R."/>
            <person name="Beliaev A."/>
            <person name="Bohutskyi P."/>
            <person name="Hill E.A."/>
            <person name="Rabines A."/>
            <person name="Zheng H."/>
            <person name="Allen L.Z."/>
            <person name="Kuo A."/>
            <person name="Grigoriev I.V."/>
            <person name="Allen A.E."/>
            <person name="Hazlebeck D."/>
            <person name="Allen E.E."/>
        </authorList>
    </citation>
    <scope>NUCLEOTIDE SEQUENCE</scope>
    <source>
        <strain evidence="2">Hildebrandi</strain>
    </source>
</reference>
<keyword evidence="3" id="KW-1185">Reference proteome</keyword>
<dbReference type="AlphaFoldDB" id="A0A9K3KYZ7"/>
<gene>
    <name evidence="2" type="ORF">IV203_007738</name>
</gene>
<reference evidence="2" key="2">
    <citation type="submission" date="2021-04" db="EMBL/GenBank/DDBJ databases">
        <authorList>
            <person name="Podell S."/>
        </authorList>
    </citation>
    <scope>NUCLEOTIDE SEQUENCE</scope>
    <source>
        <strain evidence="2">Hildebrandi</strain>
    </source>
</reference>
<sequence length="356" mass="39365">MISNQAAESRCNHPMACRRESSLKKNENRVHLGKHYMPGHNAVICGRGKACTASPGNKKLRVYIDSFAKSYGSATNKEQKSKIVSTIISLIEEPEGGAFVKFEESTWWKVDEAYAREKIGNLFRDVLHTKYRSSSKAKQARKKTAVSGSTGFNDEIQSIVTKISMDQSLTSSCSSSASTMCLSNNSISRCHWKMDNGINNGRFVPSCIGFPSMPSMFFSNPNGNNNPIPPMPHHPYKRRNMLFNYCNEALKITGDDANFLSQAAVYQNRNNATAFDSSMLPATASCDIAAALVTPDNSCISVHQNVYMTYSEVSEEGDGKGKDDDDEKVSIATFAEDDDIFGDFLVENVEELSRIF</sequence>
<dbReference type="Pfam" id="PF20710">
    <property type="entry name" value="DUF6824"/>
    <property type="match status" value="1"/>
</dbReference>
<dbReference type="EMBL" id="JAGRRH010000017">
    <property type="protein sequence ID" value="KAG7351690.1"/>
    <property type="molecule type" value="Genomic_DNA"/>
</dbReference>
<dbReference type="OrthoDB" id="49453at2759"/>
<comment type="caution">
    <text evidence="2">The sequence shown here is derived from an EMBL/GenBank/DDBJ whole genome shotgun (WGS) entry which is preliminary data.</text>
</comment>
<protein>
    <recommendedName>
        <fullName evidence="1">DUF6824 domain-containing protein</fullName>
    </recommendedName>
</protein>
<dbReference type="Proteomes" id="UP000693970">
    <property type="component" value="Unassembled WGS sequence"/>
</dbReference>
<evidence type="ECO:0000313" key="2">
    <source>
        <dbReference type="EMBL" id="KAG7351690.1"/>
    </source>
</evidence>
<dbReference type="InterPro" id="IPR049227">
    <property type="entry name" value="DUF6824"/>
</dbReference>
<feature type="domain" description="DUF6824" evidence="1">
    <location>
        <begin position="43"/>
        <end position="125"/>
    </location>
</feature>
<organism evidence="2 3">
    <name type="scientific">Nitzschia inconspicua</name>
    <dbReference type="NCBI Taxonomy" id="303405"/>
    <lineage>
        <taxon>Eukaryota</taxon>
        <taxon>Sar</taxon>
        <taxon>Stramenopiles</taxon>
        <taxon>Ochrophyta</taxon>
        <taxon>Bacillariophyta</taxon>
        <taxon>Bacillariophyceae</taxon>
        <taxon>Bacillariophycidae</taxon>
        <taxon>Bacillariales</taxon>
        <taxon>Bacillariaceae</taxon>
        <taxon>Nitzschia</taxon>
    </lineage>
</organism>